<accession>A0A6G9H443</accession>
<name>A0A6G9H443_9ACTN</name>
<feature type="transmembrane region" description="Helical" evidence="7">
    <location>
        <begin position="39"/>
        <end position="59"/>
    </location>
</feature>
<dbReference type="AlphaFoldDB" id="A0A6G9H443"/>
<keyword evidence="5 7" id="KW-0472">Membrane</keyword>
<gene>
    <name evidence="8" type="ORF">HA039_24765</name>
</gene>
<feature type="region of interest" description="Disordered" evidence="6">
    <location>
        <begin position="276"/>
        <end position="323"/>
    </location>
</feature>
<keyword evidence="4 7" id="KW-1133">Transmembrane helix</keyword>
<dbReference type="Proteomes" id="UP000501179">
    <property type="component" value="Chromosome"/>
</dbReference>
<evidence type="ECO:0000256" key="4">
    <source>
        <dbReference type="ARBA" id="ARBA00022989"/>
    </source>
</evidence>
<feature type="transmembrane region" description="Helical" evidence="7">
    <location>
        <begin position="71"/>
        <end position="89"/>
    </location>
</feature>
<dbReference type="NCBIfam" id="NF041756">
    <property type="entry name" value="EfeU"/>
    <property type="match status" value="1"/>
</dbReference>
<proteinExistence type="inferred from homology"/>
<reference evidence="8 9" key="1">
    <citation type="submission" date="2020-03" db="EMBL/GenBank/DDBJ databases">
        <title>A novel species.</title>
        <authorList>
            <person name="Gao J."/>
        </authorList>
    </citation>
    <scope>NUCLEOTIDE SEQUENCE [LARGE SCALE GENOMIC DNA]</scope>
    <source>
        <strain evidence="8 9">QMT-12</strain>
    </source>
</reference>
<evidence type="ECO:0000256" key="1">
    <source>
        <dbReference type="ARBA" id="ARBA00004141"/>
    </source>
</evidence>
<dbReference type="PANTHER" id="PTHR31632:SF2">
    <property type="entry name" value="PLASMA MEMBRANE IRON PERMEASE"/>
    <property type="match status" value="1"/>
</dbReference>
<protein>
    <submittedName>
        <fullName evidence="8">FTR1 family protein</fullName>
    </submittedName>
</protein>
<feature type="transmembrane region" description="Helical" evidence="7">
    <location>
        <begin position="247"/>
        <end position="267"/>
    </location>
</feature>
<evidence type="ECO:0000313" key="8">
    <source>
        <dbReference type="EMBL" id="QIQ05059.1"/>
    </source>
</evidence>
<evidence type="ECO:0000256" key="6">
    <source>
        <dbReference type="SAM" id="MobiDB-lite"/>
    </source>
</evidence>
<organism evidence="8 9">
    <name type="scientific">Streptomyces liangshanensis</name>
    <dbReference type="NCBI Taxonomy" id="2717324"/>
    <lineage>
        <taxon>Bacteria</taxon>
        <taxon>Bacillati</taxon>
        <taxon>Actinomycetota</taxon>
        <taxon>Actinomycetes</taxon>
        <taxon>Kitasatosporales</taxon>
        <taxon>Streptomycetaceae</taxon>
        <taxon>Streptomyces</taxon>
    </lineage>
</organism>
<evidence type="ECO:0000256" key="7">
    <source>
        <dbReference type="SAM" id="Phobius"/>
    </source>
</evidence>
<feature type="compositionally biased region" description="Gly residues" evidence="6">
    <location>
        <begin position="312"/>
        <end position="323"/>
    </location>
</feature>
<evidence type="ECO:0000256" key="3">
    <source>
        <dbReference type="ARBA" id="ARBA00022692"/>
    </source>
</evidence>
<feature type="transmembrane region" description="Helical" evidence="7">
    <location>
        <begin position="101"/>
        <end position="124"/>
    </location>
</feature>
<sequence>MFGNYLIGLREGLEASLVVCILVAYLVKTGRRDALRPIWIGISVAVVLALAFGFGLEYGAQELTFEAQETLGGSLSILAVCLVTWMVFWMRRTARHLKADLGAKLDAALAMGTGALVATAFLAVGREGLETALFVWASVRASQDGTYEPLIGVLLGLGTAVVLGWLFYRGALRINLAKFFTWTGGMLVVVAAGVLAYGVHDLQEADHIGGLSDKAFDISSTIPPDSWYGTLLKGVFNFQPDPTVVQLVVWLVYLIPTLALFLAPVWFGRSVGGGAGAEEQKATDDEADAGSGGAGGGHVAVTDGERVRDGARGAGGRTDGAAQ</sequence>
<dbReference type="InterPro" id="IPR004923">
    <property type="entry name" value="FTR1/Fip1/EfeU"/>
</dbReference>
<comment type="subcellular location">
    <subcellularLocation>
        <location evidence="1">Membrane</location>
        <topology evidence="1">Multi-pass membrane protein</topology>
    </subcellularLocation>
</comment>
<evidence type="ECO:0000256" key="2">
    <source>
        <dbReference type="ARBA" id="ARBA00008333"/>
    </source>
</evidence>
<dbReference type="KEGG" id="slia:HA039_24765"/>
<comment type="similarity">
    <text evidence="2">Belongs to the oxidase-dependent Fe transporter (OFeT) (TC 9.A.10.1) family.</text>
</comment>
<evidence type="ECO:0000313" key="9">
    <source>
        <dbReference type="Proteomes" id="UP000501179"/>
    </source>
</evidence>
<dbReference type="GO" id="GO:0033573">
    <property type="term" value="C:high-affinity iron permease complex"/>
    <property type="evidence" value="ECO:0007669"/>
    <property type="project" value="InterPro"/>
</dbReference>
<dbReference type="Pfam" id="PF03239">
    <property type="entry name" value="FTR1"/>
    <property type="match status" value="1"/>
</dbReference>
<dbReference type="EMBL" id="CP050177">
    <property type="protein sequence ID" value="QIQ05059.1"/>
    <property type="molecule type" value="Genomic_DNA"/>
</dbReference>
<dbReference type="GO" id="GO:0015093">
    <property type="term" value="F:ferrous iron transmembrane transporter activity"/>
    <property type="evidence" value="ECO:0007669"/>
    <property type="project" value="TreeGrafter"/>
</dbReference>
<dbReference type="PANTHER" id="PTHR31632">
    <property type="entry name" value="IRON TRANSPORTER FTH1"/>
    <property type="match status" value="1"/>
</dbReference>
<keyword evidence="3 7" id="KW-0812">Transmembrane</keyword>
<evidence type="ECO:0000256" key="5">
    <source>
        <dbReference type="ARBA" id="ARBA00023136"/>
    </source>
</evidence>
<feature type="transmembrane region" description="Helical" evidence="7">
    <location>
        <begin position="6"/>
        <end position="27"/>
    </location>
</feature>
<dbReference type="RefSeq" id="WP_167033540.1">
    <property type="nucleotide sequence ID" value="NZ_CP050177.1"/>
</dbReference>
<feature type="transmembrane region" description="Helical" evidence="7">
    <location>
        <begin position="150"/>
        <end position="168"/>
    </location>
</feature>
<feature type="transmembrane region" description="Helical" evidence="7">
    <location>
        <begin position="180"/>
        <end position="199"/>
    </location>
</feature>
<keyword evidence="9" id="KW-1185">Reference proteome</keyword>